<protein>
    <submittedName>
        <fullName evidence="2">Uncharacterized protein</fullName>
    </submittedName>
</protein>
<sequence length="152" mass="15556">MVSIKAIYFAVIGLATGCLASPVLGTPEGAPVLKAEKRTSSPVTLAITSDGDCQNDNPFVFNGEIKPGTCTTFSSGGNYGALIDNNNIQDCVFKFWANADCSGQATTWFVDVGSDGSCVPLANQGGQFVLGPGAHSVLANCAEDAVPGSSIF</sequence>
<organism evidence="2 3">
    <name type="scientific">Hyaloscypha variabilis (strain UAMH 11265 / GT02V1 / F)</name>
    <name type="common">Meliniomyces variabilis</name>
    <dbReference type="NCBI Taxonomy" id="1149755"/>
    <lineage>
        <taxon>Eukaryota</taxon>
        <taxon>Fungi</taxon>
        <taxon>Dikarya</taxon>
        <taxon>Ascomycota</taxon>
        <taxon>Pezizomycotina</taxon>
        <taxon>Leotiomycetes</taxon>
        <taxon>Helotiales</taxon>
        <taxon>Hyaloscyphaceae</taxon>
        <taxon>Hyaloscypha</taxon>
        <taxon>Hyaloscypha variabilis</taxon>
    </lineage>
</organism>
<evidence type="ECO:0000313" key="3">
    <source>
        <dbReference type="Proteomes" id="UP000235786"/>
    </source>
</evidence>
<accession>A0A2J6R1K9</accession>
<feature type="chain" id="PRO_5014451062" evidence="1">
    <location>
        <begin position="21"/>
        <end position="152"/>
    </location>
</feature>
<dbReference type="OrthoDB" id="4825258at2759"/>
<keyword evidence="1" id="KW-0732">Signal</keyword>
<evidence type="ECO:0000313" key="2">
    <source>
        <dbReference type="EMBL" id="PMD32395.1"/>
    </source>
</evidence>
<proteinExistence type="predicted"/>
<keyword evidence="3" id="KW-1185">Reference proteome</keyword>
<dbReference type="AlphaFoldDB" id="A0A2J6R1K9"/>
<dbReference type="PROSITE" id="PS51257">
    <property type="entry name" value="PROKAR_LIPOPROTEIN"/>
    <property type="match status" value="1"/>
</dbReference>
<dbReference type="EMBL" id="KZ613959">
    <property type="protein sequence ID" value="PMD32395.1"/>
    <property type="molecule type" value="Genomic_DNA"/>
</dbReference>
<feature type="signal peptide" evidence="1">
    <location>
        <begin position="1"/>
        <end position="20"/>
    </location>
</feature>
<name>A0A2J6R1K9_HYAVF</name>
<gene>
    <name evidence="2" type="ORF">L207DRAFT_609733</name>
</gene>
<evidence type="ECO:0000256" key="1">
    <source>
        <dbReference type="SAM" id="SignalP"/>
    </source>
</evidence>
<dbReference type="Proteomes" id="UP000235786">
    <property type="component" value="Unassembled WGS sequence"/>
</dbReference>
<reference evidence="2 3" key="1">
    <citation type="submission" date="2016-04" db="EMBL/GenBank/DDBJ databases">
        <title>A degradative enzymes factory behind the ericoid mycorrhizal symbiosis.</title>
        <authorList>
            <consortium name="DOE Joint Genome Institute"/>
            <person name="Martino E."/>
            <person name="Morin E."/>
            <person name="Grelet G."/>
            <person name="Kuo A."/>
            <person name="Kohler A."/>
            <person name="Daghino S."/>
            <person name="Barry K."/>
            <person name="Choi C."/>
            <person name="Cichocki N."/>
            <person name="Clum A."/>
            <person name="Copeland A."/>
            <person name="Hainaut M."/>
            <person name="Haridas S."/>
            <person name="Labutti K."/>
            <person name="Lindquist E."/>
            <person name="Lipzen A."/>
            <person name="Khouja H.-R."/>
            <person name="Murat C."/>
            <person name="Ohm R."/>
            <person name="Olson A."/>
            <person name="Spatafora J."/>
            <person name="Veneault-Fourrey C."/>
            <person name="Henrissat B."/>
            <person name="Grigoriev I."/>
            <person name="Martin F."/>
            <person name="Perotto S."/>
        </authorList>
    </citation>
    <scope>NUCLEOTIDE SEQUENCE [LARGE SCALE GENOMIC DNA]</scope>
    <source>
        <strain evidence="2 3">F</strain>
    </source>
</reference>